<proteinExistence type="predicted"/>
<reference evidence="1" key="1">
    <citation type="submission" date="2018-05" db="EMBL/GenBank/DDBJ databases">
        <authorList>
            <person name="Lanie J.A."/>
            <person name="Ng W.-L."/>
            <person name="Kazmierczak K.M."/>
            <person name="Andrzejewski T.M."/>
            <person name="Davidsen T.M."/>
            <person name="Wayne K.J."/>
            <person name="Tettelin H."/>
            <person name="Glass J.I."/>
            <person name="Rusch D."/>
            <person name="Podicherti R."/>
            <person name="Tsui H.-C.T."/>
            <person name="Winkler M.E."/>
        </authorList>
    </citation>
    <scope>NUCLEOTIDE SEQUENCE</scope>
</reference>
<gene>
    <name evidence="1" type="ORF">METZ01_LOCUS151465</name>
</gene>
<accession>A0A382ABJ4</accession>
<sequence length="23" mass="2755">DLKLAECNELVKRHGYKSMDYLE</sequence>
<name>A0A382ABJ4_9ZZZZ</name>
<feature type="non-terminal residue" evidence="1">
    <location>
        <position position="1"/>
    </location>
</feature>
<evidence type="ECO:0000313" key="1">
    <source>
        <dbReference type="EMBL" id="SVA98611.1"/>
    </source>
</evidence>
<organism evidence="1">
    <name type="scientific">marine metagenome</name>
    <dbReference type="NCBI Taxonomy" id="408172"/>
    <lineage>
        <taxon>unclassified sequences</taxon>
        <taxon>metagenomes</taxon>
        <taxon>ecological metagenomes</taxon>
    </lineage>
</organism>
<dbReference type="AlphaFoldDB" id="A0A382ABJ4"/>
<protein>
    <submittedName>
        <fullName evidence="1">Uncharacterized protein</fullName>
    </submittedName>
</protein>
<dbReference type="EMBL" id="UINC01024620">
    <property type="protein sequence ID" value="SVA98611.1"/>
    <property type="molecule type" value="Genomic_DNA"/>
</dbReference>